<evidence type="ECO:0000256" key="5">
    <source>
        <dbReference type="ARBA" id="ARBA00022932"/>
    </source>
</evidence>
<evidence type="ECO:0000313" key="10">
    <source>
        <dbReference type="EMBL" id="PIP04295.1"/>
    </source>
</evidence>
<dbReference type="SUPFAM" id="SSF47802">
    <property type="entry name" value="DNA polymerase beta, N-terminal domain-like"/>
    <property type="match status" value="1"/>
</dbReference>
<dbReference type="PANTHER" id="PTHR36928">
    <property type="entry name" value="PHOSPHATASE YCDX-RELATED"/>
    <property type="match status" value="1"/>
</dbReference>
<dbReference type="GO" id="GO:0005829">
    <property type="term" value="C:cytosol"/>
    <property type="evidence" value="ECO:0007669"/>
    <property type="project" value="TreeGrafter"/>
</dbReference>
<dbReference type="InterPro" id="IPR010996">
    <property type="entry name" value="HHH_MUS81"/>
</dbReference>
<dbReference type="SUPFAM" id="SSF89550">
    <property type="entry name" value="PHP domain-like"/>
    <property type="match status" value="1"/>
</dbReference>
<dbReference type="GO" id="GO:0003677">
    <property type="term" value="F:DNA binding"/>
    <property type="evidence" value="ECO:0007669"/>
    <property type="project" value="InterPro"/>
</dbReference>
<dbReference type="Pfam" id="PF02811">
    <property type="entry name" value="PHP"/>
    <property type="match status" value="1"/>
</dbReference>
<dbReference type="Gene3D" id="3.30.460.10">
    <property type="entry name" value="Beta Polymerase, domain 2"/>
    <property type="match status" value="1"/>
</dbReference>
<keyword evidence="4" id="KW-0227">DNA damage</keyword>
<evidence type="ECO:0000259" key="8">
    <source>
        <dbReference type="SMART" id="SM00481"/>
    </source>
</evidence>
<dbReference type="GO" id="GO:0008270">
    <property type="term" value="F:zinc ion binding"/>
    <property type="evidence" value="ECO:0007669"/>
    <property type="project" value="TreeGrafter"/>
</dbReference>
<dbReference type="Proteomes" id="UP000231388">
    <property type="component" value="Unassembled WGS sequence"/>
</dbReference>
<evidence type="ECO:0000256" key="3">
    <source>
        <dbReference type="ARBA" id="ARBA00022695"/>
    </source>
</evidence>
<dbReference type="GO" id="GO:0042578">
    <property type="term" value="F:phosphoric ester hydrolase activity"/>
    <property type="evidence" value="ECO:0007669"/>
    <property type="project" value="TreeGrafter"/>
</dbReference>
<proteinExistence type="predicted"/>
<dbReference type="Pfam" id="PF14791">
    <property type="entry name" value="DNA_pol_B_thumb"/>
    <property type="match status" value="1"/>
</dbReference>
<accession>A0A2G9XBD4</accession>
<dbReference type="SMART" id="SM00481">
    <property type="entry name" value="POLIIIAc"/>
    <property type="match status" value="1"/>
</dbReference>
<dbReference type="InterPro" id="IPR016195">
    <property type="entry name" value="Pol/histidinol_Pase-like"/>
</dbReference>
<sequence>MLHKFTNKQVANILREISACYEAKEENPFKIRAYNNAADAIEKIDSDIGDLWAENRLEDVPGVGESLREHLNELFRTGKVKHFEETKKNLPQGMFELLKISGIGAKTAFKLSSFFHLDNKDTAAAQLKKLAEKGKIKGLPGFGEESEHKILQNIEKLTHNETRFPLHTAKEISSKVLAFLKESPYVFRANYLGSLRRESAMVGDIDIAVATENSKEVINHFAQYPKIIKIISKGNIKASAVITGGFQVDIMTQNPASYGSLLQHFTGSKLHNIHLRKLALDKGLSLSEYGIKKGSQTLKFSSEEDFYHFLDMQYIPPELREDLGEIELAVKNKLPKLIELSNIKGDLQTHTTMSDGENSFAEMVSKAKELKYEYFGITDHQWSTATHTTEVINRLIKARRLEIEQYNSSHTIPRVLFGIEINVSADNRVVYSDNLLRKFDYVIGAIHSSFGQTKEQITKRLLTLIENPLIKIIAHPTGRLLLEREGYEADWDIIFQACKKHNKVLEINGQPSRLDLPDSFVREAVKRGVLLSTNTDAHSINDLGFMPNAVSVARRGWCGKEDVINALSLGKMLKFLGR</sequence>
<dbReference type="AlphaFoldDB" id="A0A2G9XBD4"/>
<dbReference type="InterPro" id="IPR050243">
    <property type="entry name" value="PHP_phosphatase"/>
</dbReference>
<dbReference type="InterPro" id="IPR002054">
    <property type="entry name" value="DNA-dir_DNA_pol_X"/>
</dbReference>
<dbReference type="Pfam" id="PF14716">
    <property type="entry name" value="HHH_8"/>
    <property type="match status" value="1"/>
</dbReference>
<dbReference type="InterPro" id="IPR037160">
    <property type="entry name" value="DNA_Pol_thumb_sf"/>
</dbReference>
<dbReference type="EMBL" id="PCQY01000037">
    <property type="protein sequence ID" value="PIP04295.1"/>
    <property type="molecule type" value="Genomic_DNA"/>
</dbReference>
<dbReference type="InterPro" id="IPR004013">
    <property type="entry name" value="PHP_dom"/>
</dbReference>
<dbReference type="EC" id="2.7.7.7" evidence="1"/>
<name>A0A2G9XBD4_UNCKA</name>
<evidence type="ECO:0000313" key="11">
    <source>
        <dbReference type="Proteomes" id="UP000231388"/>
    </source>
</evidence>
<gene>
    <name evidence="10" type="ORF">COX53_03240</name>
</gene>
<dbReference type="InterPro" id="IPR047967">
    <property type="entry name" value="PolX_PHP"/>
</dbReference>
<dbReference type="CDD" id="cd07436">
    <property type="entry name" value="PHP_PolX"/>
    <property type="match status" value="1"/>
</dbReference>
<dbReference type="Gene3D" id="3.30.210.10">
    <property type="entry name" value="DNA polymerase, thumb domain"/>
    <property type="match status" value="1"/>
</dbReference>
<dbReference type="InterPro" id="IPR027421">
    <property type="entry name" value="DNA_pol_lamdba_lyase_dom_sf"/>
</dbReference>
<dbReference type="InterPro" id="IPR043519">
    <property type="entry name" value="NT_sf"/>
</dbReference>
<keyword evidence="2" id="KW-0808">Transferase</keyword>
<feature type="domain" description="Polymerase/histidinol phosphatase N-terminal" evidence="8">
    <location>
        <begin position="345"/>
        <end position="425"/>
    </location>
</feature>
<evidence type="ECO:0000259" key="9">
    <source>
        <dbReference type="SMART" id="SM00483"/>
    </source>
</evidence>
<dbReference type="CDD" id="cd00141">
    <property type="entry name" value="NT_POLXc"/>
    <property type="match status" value="1"/>
</dbReference>
<dbReference type="GO" id="GO:0003887">
    <property type="term" value="F:DNA-directed DNA polymerase activity"/>
    <property type="evidence" value="ECO:0007669"/>
    <property type="project" value="UniProtKB-KW"/>
</dbReference>
<organism evidence="10 11">
    <name type="scientific">candidate division WWE3 bacterium CG23_combo_of_CG06-09_8_20_14_all_40_14</name>
    <dbReference type="NCBI Taxonomy" id="1975095"/>
    <lineage>
        <taxon>Bacteria</taxon>
        <taxon>Katanobacteria</taxon>
    </lineage>
</organism>
<dbReference type="PANTHER" id="PTHR36928:SF1">
    <property type="entry name" value="PHOSPHATASE YCDX-RELATED"/>
    <property type="match status" value="1"/>
</dbReference>
<evidence type="ECO:0000256" key="7">
    <source>
        <dbReference type="ARBA" id="ARBA00049244"/>
    </source>
</evidence>
<dbReference type="InterPro" id="IPR002008">
    <property type="entry name" value="DNA_pol_X_beta-like"/>
</dbReference>
<dbReference type="InterPro" id="IPR029398">
    <property type="entry name" value="PolB_thumb"/>
</dbReference>
<dbReference type="Gene3D" id="3.20.20.140">
    <property type="entry name" value="Metal-dependent hydrolases"/>
    <property type="match status" value="1"/>
</dbReference>
<dbReference type="PRINTS" id="PR00870">
    <property type="entry name" value="DNAPOLXBETA"/>
</dbReference>
<dbReference type="InterPro" id="IPR003141">
    <property type="entry name" value="Pol/His_phosphatase_N"/>
</dbReference>
<keyword evidence="5" id="KW-0239">DNA-directed DNA polymerase</keyword>
<keyword evidence="3" id="KW-0548">Nucleotidyltransferase</keyword>
<comment type="catalytic activity">
    <reaction evidence="7">
        <text>DNA(n) + a 2'-deoxyribonucleoside 5'-triphosphate = DNA(n+1) + diphosphate</text>
        <dbReference type="Rhea" id="RHEA:22508"/>
        <dbReference type="Rhea" id="RHEA-COMP:17339"/>
        <dbReference type="Rhea" id="RHEA-COMP:17340"/>
        <dbReference type="ChEBI" id="CHEBI:33019"/>
        <dbReference type="ChEBI" id="CHEBI:61560"/>
        <dbReference type="ChEBI" id="CHEBI:173112"/>
        <dbReference type="EC" id="2.7.7.7"/>
    </reaction>
</comment>
<dbReference type="NCBIfam" id="NF006375">
    <property type="entry name" value="PRK08609.1"/>
    <property type="match status" value="1"/>
</dbReference>
<reference evidence="10 11" key="1">
    <citation type="submission" date="2017-09" db="EMBL/GenBank/DDBJ databases">
        <title>Depth-based differentiation of microbial function through sediment-hosted aquifers and enrichment of novel symbionts in the deep terrestrial subsurface.</title>
        <authorList>
            <person name="Probst A.J."/>
            <person name="Ladd B."/>
            <person name="Jarett J.K."/>
            <person name="Geller-Mcgrath D.E."/>
            <person name="Sieber C.M."/>
            <person name="Emerson J.B."/>
            <person name="Anantharaman K."/>
            <person name="Thomas B.C."/>
            <person name="Malmstrom R."/>
            <person name="Stieglmeier M."/>
            <person name="Klingl A."/>
            <person name="Woyke T."/>
            <person name="Ryan C.M."/>
            <person name="Banfield J.F."/>
        </authorList>
    </citation>
    <scope>NUCLEOTIDE SEQUENCE [LARGE SCALE GENOMIC DNA]</scope>
    <source>
        <strain evidence="10">CG23_combo_of_CG06-09_8_20_14_all_40_14</strain>
    </source>
</reference>
<evidence type="ECO:0000256" key="6">
    <source>
        <dbReference type="ARBA" id="ARBA00023204"/>
    </source>
</evidence>
<dbReference type="Gene3D" id="1.10.150.110">
    <property type="entry name" value="DNA polymerase beta, N-terminal domain-like"/>
    <property type="match status" value="1"/>
</dbReference>
<feature type="domain" description="DNA-directed DNA polymerase X" evidence="9">
    <location>
        <begin position="5"/>
        <end position="321"/>
    </location>
</feature>
<dbReference type="SMART" id="SM00483">
    <property type="entry name" value="POLXc"/>
    <property type="match status" value="1"/>
</dbReference>
<dbReference type="SUPFAM" id="SSF81301">
    <property type="entry name" value="Nucleotidyltransferase"/>
    <property type="match status" value="1"/>
</dbReference>
<dbReference type="InterPro" id="IPR022311">
    <property type="entry name" value="PolX-like"/>
</dbReference>
<keyword evidence="6" id="KW-0234">DNA repair</keyword>
<dbReference type="GO" id="GO:0006281">
    <property type="term" value="P:DNA repair"/>
    <property type="evidence" value="ECO:0007669"/>
    <property type="project" value="UniProtKB-KW"/>
</dbReference>
<evidence type="ECO:0000256" key="4">
    <source>
        <dbReference type="ARBA" id="ARBA00022763"/>
    </source>
</evidence>
<dbReference type="PIRSF" id="PIRSF005047">
    <property type="entry name" value="UCP005047_YshC"/>
    <property type="match status" value="1"/>
</dbReference>
<evidence type="ECO:0000256" key="1">
    <source>
        <dbReference type="ARBA" id="ARBA00012417"/>
    </source>
</evidence>
<dbReference type="Gene3D" id="1.10.150.20">
    <property type="entry name" value="5' to 3' exonuclease, C-terminal subdomain"/>
    <property type="match status" value="1"/>
</dbReference>
<dbReference type="Pfam" id="PF14520">
    <property type="entry name" value="HHH_5"/>
    <property type="match status" value="1"/>
</dbReference>
<evidence type="ECO:0000256" key="2">
    <source>
        <dbReference type="ARBA" id="ARBA00022679"/>
    </source>
</evidence>
<comment type="caution">
    <text evidence="10">The sequence shown here is derived from an EMBL/GenBank/DDBJ whole genome shotgun (WGS) entry which is preliminary data.</text>
</comment>
<protein>
    <recommendedName>
        <fullName evidence="1">DNA-directed DNA polymerase</fullName>
        <ecNumber evidence="1">2.7.7.7</ecNumber>
    </recommendedName>
</protein>